<protein>
    <recommendedName>
        <fullName evidence="1">Antirepressor protein C-terminal domain-containing protein</fullName>
    </recommendedName>
</protein>
<dbReference type="AlphaFoldDB" id="A0A833PJT5"/>
<sequence>MNTIVPIQTHSMNSLEIAELVQSEHRAVTLSIERLAKKGVIQLPPMVKVENKQSTSPNRFTNAYEFLGEQGKRDSIIVVAQLCPEFTAHLVDRWKELEQKVSQPIFDISNPHHLLHAIEIQSKQNIELSHKVEVLQPKAQALDVLSNSYGTETLDCAAHSMGIQARKTLRPWMKENGWLHKDKDGNWRALGHRITAGHLIEVDRVYTDAQGFPQHTITVYITPKGKTVLTTSLIKAGMIKGDRHETAI</sequence>
<evidence type="ECO:0000313" key="3">
    <source>
        <dbReference type="Proteomes" id="UP000490535"/>
    </source>
</evidence>
<dbReference type="GO" id="GO:0003677">
    <property type="term" value="F:DNA binding"/>
    <property type="evidence" value="ECO:0007669"/>
    <property type="project" value="InterPro"/>
</dbReference>
<accession>A0A833PJT5</accession>
<comment type="caution">
    <text evidence="2">The sequence shown here is derived from an EMBL/GenBank/DDBJ whole genome shotgun (WGS) entry which is preliminary data.</text>
</comment>
<organism evidence="2 3">
    <name type="scientific">Acinetobacter bereziniae</name>
    <name type="common">Acinetobacter genomosp. 10</name>
    <dbReference type="NCBI Taxonomy" id="106648"/>
    <lineage>
        <taxon>Bacteria</taxon>
        <taxon>Pseudomonadati</taxon>
        <taxon>Pseudomonadota</taxon>
        <taxon>Gammaproteobacteria</taxon>
        <taxon>Moraxellales</taxon>
        <taxon>Moraxellaceae</taxon>
        <taxon>Acinetobacter</taxon>
    </lineage>
</organism>
<proteinExistence type="predicted"/>
<dbReference type="EMBL" id="WNDP01000014">
    <property type="protein sequence ID" value="KAF1027107.1"/>
    <property type="molecule type" value="Genomic_DNA"/>
</dbReference>
<dbReference type="InterPro" id="IPR005039">
    <property type="entry name" value="Ant_C"/>
</dbReference>
<gene>
    <name evidence="2" type="ORF">GAK29_00913</name>
</gene>
<evidence type="ECO:0000259" key="1">
    <source>
        <dbReference type="Pfam" id="PF03374"/>
    </source>
</evidence>
<dbReference type="Pfam" id="PF03374">
    <property type="entry name" value="ANT"/>
    <property type="match status" value="1"/>
</dbReference>
<feature type="domain" description="Antirepressor protein C-terminal" evidence="1">
    <location>
        <begin position="131"/>
        <end position="233"/>
    </location>
</feature>
<reference evidence="3" key="1">
    <citation type="journal article" date="2020" name="MBio">
        <title>Horizontal gene transfer to a defensive symbiont with a reduced genome amongst a multipartite beetle microbiome.</title>
        <authorList>
            <person name="Waterworth S.C."/>
            <person name="Florez L.V."/>
            <person name="Rees E.R."/>
            <person name="Hertweck C."/>
            <person name="Kaltenpoth M."/>
            <person name="Kwan J.C."/>
        </authorList>
    </citation>
    <scope>NUCLEOTIDE SEQUENCE [LARGE SCALE GENOMIC DNA]</scope>
</reference>
<evidence type="ECO:0000313" key="2">
    <source>
        <dbReference type="EMBL" id="KAF1027107.1"/>
    </source>
</evidence>
<dbReference type="Proteomes" id="UP000490535">
    <property type="component" value="Unassembled WGS sequence"/>
</dbReference>
<name>A0A833PJT5_ACIBZ</name>